<reference evidence="2 3" key="1">
    <citation type="submission" date="2019-05" db="EMBL/GenBank/DDBJ databases">
        <title>Another draft genome of Portunus trituberculatus and its Hox gene families provides insights of decapod evolution.</title>
        <authorList>
            <person name="Jeong J.-H."/>
            <person name="Song I."/>
            <person name="Kim S."/>
            <person name="Choi T."/>
            <person name="Kim D."/>
            <person name="Ryu S."/>
            <person name="Kim W."/>
        </authorList>
    </citation>
    <scope>NUCLEOTIDE SEQUENCE [LARGE SCALE GENOMIC DNA]</scope>
    <source>
        <tissue evidence="2">Muscle</tissue>
    </source>
</reference>
<protein>
    <submittedName>
        <fullName evidence="2">Uncharacterized protein</fullName>
    </submittedName>
</protein>
<gene>
    <name evidence="2" type="ORF">E2C01_082744</name>
</gene>
<evidence type="ECO:0000313" key="3">
    <source>
        <dbReference type="Proteomes" id="UP000324222"/>
    </source>
</evidence>
<name>A0A5B7J5Y9_PORTR</name>
<dbReference type="EMBL" id="VSRR010075862">
    <property type="protein sequence ID" value="MPC87864.1"/>
    <property type="molecule type" value="Genomic_DNA"/>
</dbReference>
<keyword evidence="1" id="KW-0175">Coiled coil</keyword>
<dbReference type="Proteomes" id="UP000324222">
    <property type="component" value="Unassembled WGS sequence"/>
</dbReference>
<organism evidence="2 3">
    <name type="scientific">Portunus trituberculatus</name>
    <name type="common">Swimming crab</name>
    <name type="synonym">Neptunus trituberculatus</name>
    <dbReference type="NCBI Taxonomy" id="210409"/>
    <lineage>
        <taxon>Eukaryota</taxon>
        <taxon>Metazoa</taxon>
        <taxon>Ecdysozoa</taxon>
        <taxon>Arthropoda</taxon>
        <taxon>Crustacea</taxon>
        <taxon>Multicrustacea</taxon>
        <taxon>Malacostraca</taxon>
        <taxon>Eumalacostraca</taxon>
        <taxon>Eucarida</taxon>
        <taxon>Decapoda</taxon>
        <taxon>Pleocyemata</taxon>
        <taxon>Brachyura</taxon>
        <taxon>Eubrachyura</taxon>
        <taxon>Portunoidea</taxon>
        <taxon>Portunidae</taxon>
        <taxon>Portuninae</taxon>
        <taxon>Portunus</taxon>
    </lineage>
</organism>
<accession>A0A5B7J5Y9</accession>
<proteinExistence type="predicted"/>
<feature type="coiled-coil region" evidence="1">
    <location>
        <begin position="25"/>
        <end position="83"/>
    </location>
</feature>
<evidence type="ECO:0000313" key="2">
    <source>
        <dbReference type="EMBL" id="MPC87864.1"/>
    </source>
</evidence>
<sequence>MRRVITVEKEMKCLREMIAMVFKKQEQLITENKKLREKCDKLDNKVKMNNEMKKILAEIKRENSALKGKCENYKLELQGLQDKLNTSVGTGKGKHNW</sequence>
<comment type="caution">
    <text evidence="2">The sequence shown here is derived from an EMBL/GenBank/DDBJ whole genome shotgun (WGS) entry which is preliminary data.</text>
</comment>
<keyword evidence="3" id="KW-1185">Reference proteome</keyword>
<evidence type="ECO:0000256" key="1">
    <source>
        <dbReference type="SAM" id="Coils"/>
    </source>
</evidence>
<dbReference type="AlphaFoldDB" id="A0A5B7J5Y9"/>